<accession>A0A8H6ZJ45</accession>
<organism evidence="1 2">
    <name type="scientific">Mycena sanguinolenta</name>
    <dbReference type="NCBI Taxonomy" id="230812"/>
    <lineage>
        <taxon>Eukaryota</taxon>
        <taxon>Fungi</taxon>
        <taxon>Dikarya</taxon>
        <taxon>Basidiomycota</taxon>
        <taxon>Agaricomycotina</taxon>
        <taxon>Agaricomycetes</taxon>
        <taxon>Agaricomycetidae</taxon>
        <taxon>Agaricales</taxon>
        <taxon>Marasmiineae</taxon>
        <taxon>Mycenaceae</taxon>
        <taxon>Mycena</taxon>
    </lineage>
</organism>
<protein>
    <submittedName>
        <fullName evidence="1">Uncharacterized protein</fullName>
    </submittedName>
</protein>
<evidence type="ECO:0000313" key="2">
    <source>
        <dbReference type="Proteomes" id="UP000623467"/>
    </source>
</evidence>
<comment type="caution">
    <text evidence="1">The sequence shown here is derived from an EMBL/GenBank/DDBJ whole genome shotgun (WGS) entry which is preliminary data.</text>
</comment>
<dbReference type="AlphaFoldDB" id="A0A8H6ZJ45"/>
<keyword evidence="2" id="KW-1185">Reference proteome</keyword>
<sequence length="166" mass="18974">MKSPTSTLCFIAYLWRHRRRHVVDDLRLRVRHSRCRLPPARLPIEPACWRLRYAPQLPANRLPRPDLELPVTELCAPVAFSHEPFTIVFGAGQPSYRLWDSVSVFLRLRLARSSATVLLLSTRVVLVIPLTIVSLSTNTLGRHPYAYDAGPETKYGVVSIRAFLYL</sequence>
<proteinExistence type="predicted"/>
<reference evidence="1" key="1">
    <citation type="submission" date="2020-05" db="EMBL/GenBank/DDBJ databases">
        <title>Mycena genomes resolve the evolution of fungal bioluminescence.</title>
        <authorList>
            <person name="Tsai I.J."/>
        </authorList>
    </citation>
    <scope>NUCLEOTIDE SEQUENCE</scope>
    <source>
        <strain evidence="1">160909Yilan</strain>
    </source>
</reference>
<evidence type="ECO:0000313" key="1">
    <source>
        <dbReference type="EMBL" id="KAF7378464.1"/>
    </source>
</evidence>
<dbReference type="Proteomes" id="UP000623467">
    <property type="component" value="Unassembled WGS sequence"/>
</dbReference>
<dbReference type="EMBL" id="JACAZH010000001">
    <property type="protein sequence ID" value="KAF7378464.1"/>
    <property type="molecule type" value="Genomic_DNA"/>
</dbReference>
<gene>
    <name evidence="1" type="ORF">MSAN_00273600</name>
</gene>
<name>A0A8H6ZJ45_9AGAR</name>